<keyword evidence="6" id="KW-0812">Transmembrane</keyword>
<dbReference type="RefSeq" id="WP_075637783.1">
    <property type="nucleotide sequence ID" value="NZ_MKIM01000020.1"/>
</dbReference>
<dbReference type="CDD" id="cd11386">
    <property type="entry name" value="MCP_signal"/>
    <property type="match status" value="1"/>
</dbReference>
<evidence type="ECO:0000256" key="1">
    <source>
        <dbReference type="ARBA" id="ARBA00004370"/>
    </source>
</evidence>
<keyword evidence="4" id="KW-0807">Transducer</keyword>
<keyword evidence="5" id="KW-0175">Coiled coil</keyword>
<dbReference type="GO" id="GO:0006935">
    <property type="term" value="P:chemotaxis"/>
    <property type="evidence" value="ECO:0007669"/>
    <property type="project" value="UniProtKB-KW"/>
</dbReference>
<evidence type="ECO:0000259" key="7">
    <source>
        <dbReference type="PROSITE" id="PS50111"/>
    </source>
</evidence>
<dbReference type="SUPFAM" id="SSF58104">
    <property type="entry name" value="Methyl-accepting chemotaxis protein (MCP) signaling domain"/>
    <property type="match status" value="2"/>
</dbReference>
<accession>A0A1Q8ZWS3</accession>
<comment type="similarity">
    <text evidence="3">Belongs to the methyl-accepting chemotaxis (MCP) protein family.</text>
</comment>
<proteinExistence type="inferred from homology"/>
<dbReference type="STRING" id="1867956.BJF95_16020"/>
<dbReference type="Pfam" id="PF00672">
    <property type="entry name" value="HAMP"/>
    <property type="match status" value="1"/>
</dbReference>
<feature type="coiled-coil region" evidence="5">
    <location>
        <begin position="598"/>
        <end position="625"/>
    </location>
</feature>
<evidence type="ECO:0000256" key="4">
    <source>
        <dbReference type="PROSITE-ProRule" id="PRU00284"/>
    </source>
</evidence>
<dbReference type="Pfam" id="PF00015">
    <property type="entry name" value="MCPsignal"/>
    <property type="match status" value="1"/>
</dbReference>
<reference evidence="9 10" key="1">
    <citation type="submission" date="2016-09" db="EMBL/GenBank/DDBJ databases">
        <title>Rhizobium oryziradicis sp. nov., isolated from the root of rice.</title>
        <authorList>
            <person name="Zhao J."/>
            <person name="Zhang X."/>
        </authorList>
    </citation>
    <scope>NUCLEOTIDE SEQUENCE [LARGE SCALE GENOMIC DNA]</scope>
    <source>
        <strain evidence="9 10">N19</strain>
    </source>
</reference>
<dbReference type="EMBL" id="MKIM01000020">
    <property type="protein sequence ID" value="OLP46506.1"/>
    <property type="molecule type" value="Genomic_DNA"/>
</dbReference>
<dbReference type="SMART" id="SM00283">
    <property type="entry name" value="MA"/>
    <property type="match status" value="1"/>
</dbReference>
<comment type="subcellular location">
    <subcellularLocation>
        <location evidence="1">Membrane</location>
    </subcellularLocation>
</comment>
<dbReference type="InterPro" id="IPR004089">
    <property type="entry name" value="MCPsignal_dom"/>
</dbReference>
<feature type="domain" description="Methyl-accepting transducer" evidence="7">
    <location>
        <begin position="586"/>
        <end position="815"/>
    </location>
</feature>
<protein>
    <submittedName>
        <fullName evidence="9">Chemotaxis protein</fullName>
    </submittedName>
</protein>
<dbReference type="SUPFAM" id="SSF158472">
    <property type="entry name" value="HAMP domain-like"/>
    <property type="match status" value="1"/>
</dbReference>
<keyword evidence="6" id="KW-1133">Transmembrane helix</keyword>
<dbReference type="InterPro" id="IPR003660">
    <property type="entry name" value="HAMP_dom"/>
</dbReference>
<dbReference type="Gene3D" id="1.10.8.500">
    <property type="entry name" value="HAMP domain in histidine kinase"/>
    <property type="match status" value="1"/>
</dbReference>
<feature type="transmembrane region" description="Helical" evidence="6">
    <location>
        <begin position="16"/>
        <end position="37"/>
    </location>
</feature>
<dbReference type="Gene3D" id="1.10.287.950">
    <property type="entry name" value="Methyl-accepting chemotaxis protein"/>
    <property type="match status" value="1"/>
</dbReference>
<evidence type="ECO:0000256" key="2">
    <source>
        <dbReference type="ARBA" id="ARBA00022500"/>
    </source>
</evidence>
<dbReference type="InterPro" id="IPR051310">
    <property type="entry name" value="MCP_chemotaxis"/>
</dbReference>
<keyword evidence="6" id="KW-0472">Membrane</keyword>
<dbReference type="SMART" id="SM00304">
    <property type="entry name" value="HAMP"/>
    <property type="match status" value="2"/>
</dbReference>
<keyword evidence="2" id="KW-0145">Chemotaxis</keyword>
<dbReference type="OrthoDB" id="3378718at2"/>
<evidence type="ECO:0000256" key="5">
    <source>
        <dbReference type="SAM" id="Coils"/>
    </source>
</evidence>
<sequence length="844" mass="91632">MFVDRLLSRFRIQTKVLIFILPFVLSISAVGFTGLYASGLLQGRMEISNSVLQSLSGFRDVSASMEKFLRNASVQTRDAVSGNLQKTQELLKATQQQVGEDAEGRDQLQQAITMVDGVSAQIGTLWSLHQKEEGLTEDMKKGIGEIVQAQTTLSDHMRDISSSIQRDDKAAKQLLRDADTIEQTSTFLGDINRSFTKLATPDEKFDLIAKNLKEMTLRRNLLEMALPEKNKSAAKTIGTILDQLADMVKAADKSPEATDAMATKLRNFVQLSAYLGLAAQQKMKEATKRFGELDQPLSLAQSVQEDGRHLVNSIYSTQIMAASFMLAPKEENLRRLEDEFIGVRSNISTLAGSAGSLDFFEALQAQVGNAIDLMENASPALVKARDERLQSFSKANDDLDKIWQQLTAFAQLQKNSANAERRDVNSISIGAMTLGIIISIFAGIGLVITFKGPIGQITAAMRRLADGMLETKISGETRIDEIGEMARALGVFKQNALSKIEIEHRSEAERDQAEEQRKLRDLEKQEMDRQIEFAVNALASGLGRLAQGDISSTIDTPFTGRLEQLRTDFNTSLEHLQNTIRQIRSNTYSIQRNAGEMSAAADELAKRTEQQAASLEQTAAAVEEITTTVKLSAEQAHEANAIVAETKGAADTSSNVVASAIDAMGRIETASGQIVQIIDVIDEIAFQTNLLALNAGIEAARAGEAGRGFAVVAQEVRELAQRSAGAAQQIKGLITTSSTEVTSGAQLVQRTGVVLAEISTKIVTVSERVEAIAVASRDQSTALGEVNSAVNGMDQMTQRNAAMVEETNAATRQLADEADSLMALINQFNLGNEQNRRSATAHAA</sequence>
<evidence type="ECO:0000259" key="8">
    <source>
        <dbReference type="PROSITE" id="PS50885"/>
    </source>
</evidence>
<feature type="domain" description="HAMP" evidence="8">
    <location>
        <begin position="529"/>
        <end position="581"/>
    </location>
</feature>
<keyword evidence="10" id="KW-1185">Reference proteome</keyword>
<evidence type="ECO:0000313" key="9">
    <source>
        <dbReference type="EMBL" id="OLP46506.1"/>
    </source>
</evidence>
<dbReference type="GO" id="GO:0007165">
    <property type="term" value="P:signal transduction"/>
    <property type="evidence" value="ECO:0007669"/>
    <property type="project" value="UniProtKB-KW"/>
</dbReference>
<evidence type="ECO:0000256" key="6">
    <source>
        <dbReference type="SAM" id="Phobius"/>
    </source>
</evidence>
<dbReference type="PANTHER" id="PTHR43531:SF11">
    <property type="entry name" value="METHYL-ACCEPTING CHEMOTAXIS PROTEIN 3"/>
    <property type="match status" value="1"/>
</dbReference>
<organism evidence="9 10">
    <name type="scientific">Rhizobium oryziradicis</name>
    <dbReference type="NCBI Taxonomy" id="1867956"/>
    <lineage>
        <taxon>Bacteria</taxon>
        <taxon>Pseudomonadati</taxon>
        <taxon>Pseudomonadota</taxon>
        <taxon>Alphaproteobacteria</taxon>
        <taxon>Hyphomicrobiales</taxon>
        <taxon>Rhizobiaceae</taxon>
        <taxon>Rhizobium/Agrobacterium group</taxon>
        <taxon>Rhizobium</taxon>
    </lineage>
</organism>
<dbReference type="FunFam" id="1.10.287.950:FF:000001">
    <property type="entry name" value="Methyl-accepting chemotaxis sensory transducer"/>
    <property type="match status" value="1"/>
</dbReference>
<dbReference type="Proteomes" id="UP000186894">
    <property type="component" value="Unassembled WGS sequence"/>
</dbReference>
<feature type="domain" description="HAMP" evidence="8">
    <location>
        <begin position="453"/>
        <end position="501"/>
    </location>
</feature>
<evidence type="ECO:0000313" key="10">
    <source>
        <dbReference type="Proteomes" id="UP000186894"/>
    </source>
</evidence>
<comment type="caution">
    <text evidence="9">The sequence shown here is derived from an EMBL/GenBank/DDBJ whole genome shotgun (WGS) entry which is preliminary data.</text>
</comment>
<dbReference type="PANTHER" id="PTHR43531">
    <property type="entry name" value="PROTEIN ICFG"/>
    <property type="match status" value="1"/>
</dbReference>
<name>A0A1Q8ZWS3_9HYPH</name>
<dbReference type="GO" id="GO:0016020">
    <property type="term" value="C:membrane"/>
    <property type="evidence" value="ECO:0007669"/>
    <property type="project" value="UniProtKB-SubCell"/>
</dbReference>
<gene>
    <name evidence="9" type="ORF">BJF95_16020</name>
</gene>
<dbReference type="PROSITE" id="PS50885">
    <property type="entry name" value="HAMP"/>
    <property type="match status" value="2"/>
</dbReference>
<dbReference type="PROSITE" id="PS50111">
    <property type="entry name" value="CHEMOTAXIS_TRANSDUC_2"/>
    <property type="match status" value="1"/>
</dbReference>
<evidence type="ECO:0000256" key="3">
    <source>
        <dbReference type="ARBA" id="ARBA00029447"/>
    </source>
</evidence>
<dbReference type="AlphaFoldDB" id="A0A1Q8ZWS3"/>
<dbReference type="CDD" id="cd06225">
    <property type="entry name" value="HAMP"/>
    <property type="match status" value="1"/>
</dbReference>